<name>A0A5K8AHU9_9BACT</name>
<gene>
    <name evidence="2" type="ORF">DSCOOX_46200</name>
</gene>
<protein>
    <submittedName>
        <fullName evidence="2">Uncharacterized protein</fullName>
    </submittedName>
</protein>
<dbReference type="EMBL" id="AP021879">
    <property type="protein sequence ID" value="BBO91440.1"/>
    <property type="molecule type" value="Genomic_DNA"/>
</dbReference>
<sequence>MAWRLLIMAAATSLLIVLIIGVHLAAGRFRAENDPSAGWMHVFALSRPALWNAGSPARHPETVHPGVPLRSMAGLEGAP</sequence>
<accession>A0A5K8AHU9</accession>
<dbReference type="AlphaFoldDB" id="A0A5K8AHU9"/>
<feature type="region of interest" description="Disordered" evidence="1">
    <location>
        <begin position="56"/>
        <end position="79"/>
    </location>
</feature>
<proteinExistence type="predicted"/>
<evidence type="ECO:0000313" key="3">
    <source>
        <dbReference type="Proteomes" id="UP000422108"/>
    </source>
</evidence>
<organism evidence="2 3">
    <name type="scientific">Desulfosarcina ovata subsp. ovata</name>
    <dbReference type="NCBI Taxonomy" id="2752305"/>
    <lineage>
        <taxon>Bacteria</taxon>
        <taxon>Pseudomonadati</taxon>
        <taxon>Thermodesulfobacteriota</taxon>
        <taxon>Desulfobacteria</taxon>
        <taxon>Desulfobacterales</taxon>
        <taxon>Desulfosarcinaceae</taxon>
        <taxon>Desulfosarcina</taxon>
    </lineage>
</organism>
<dbReference type="Proteomes" id="UP000422108">
    <property type="component" value="Chromosome"/>
</dbReference>
<evidence type="ECO:0000313" key="2">
    <source>
        <dbReference type="EMBL" id="BBO91440.1"/>
    </source>
</evidence>
<keyword evidence="3" id="KW-1185">Reference proteome</keyword>
<evidence type="ECO:0000256" key="1">
    <source>
        <dbReference type="SAM" id="MobiDB-lite"/>
    </source>
</evidence>
<reference evidence="2 3" key="1">
    <citation type="submission" date="2019-11" db="EMBL/GenBank/DDBJ databases">
        <title>Comparative genomics of hydrocarbon-degrading Desulfosarcina strains.</title>
        <authorList>
            <person name="Watanabe M."/>
            <person name="Kojima H."/>
            <person name="Fukui M."/>
        </authorList>
    </citation>
    <scope>NUCLEOTIDE SEQUENCE [LARGE SCALE GENOMIC DNA]</scope>
    <source>
        <strain evidence="3">oXyS1</strain>
    </source>
</reference>